<dbReference type="Pfam" id="PF22600">
    <property type="entry name" value="MTPAP-like_central"/>
    <property type="match status" value="1"/>
</dbReference>
<evidence type="ECO:0000256" key="4">
    <source>
        <dbReference type="ARBA" id="ARBA00022679"/>
    </source>
</evidence>
<keyword evidence="5" id="KW-0479">Metal-binding</keyword>
<evidence type="ECO:0000259" key="9">
    <source>
        <dbReference type="Pfam" id="PF22600"/>
    </source>
</evidence>
<feature type="compositionally biased region" description="Polar residues" evidence="7">
    <location>
        <begin position="29"/>
        <end position="43"/>
    </location>
</feature>
<evidence type="ECO:0000313" key="11">
    <source>
        <dbReference type="Proteomes" id="UP000192578"/>
    </source>
</evidence>
<dbReference type="FunFam" id="1.10.1410.10:FF:000003">
    <property type="entry name" value="non-canonical poly(A) RNA polymerase PAPD7"/>
    <property type="match status" value="1"/>
</dbReference>
<comment type="caution">
    <text evidence="10">The sequence shown here is derived from an EMBL/GenBank/DDBJ whole genome shotgun (WGS) entry which is preliminary data.</text>
</comment>
<keyword evidence="6" id="KW-0460">Magnesium</keyword>
<dbReference type="CDD" id="cd05402">
    <property type="entry name" value="NT_PAP_TUTase"/>
    <property type="match status" value="1"/>
</dbReference>
<evidence type="ECO:0000256" key="7">
    <source>
        <dbReference type="SAM" id="MobiDB-lite"/>
    </source>
</evidence>
<feature type="region of interest" description="Disordered" evidence="7">
    <location>
        <begin position="1"/>
        <end position="43"/>
    </location>
</feature>
<dbReference type="InterPro" id="IPR054708">
    <property type="entry name" value="MTPAP-like_central"/>
</dbReference>
<dbReference type="SUPFAM" id="SSF81301">
    <property type="entry name" value="Nucleotidyltransferase"/>
    <property type="match status" value="1"/>
</dbReference>
<evidence type="ECO:0000256" key="2">
    <source>
        <dbReference type="ARBA" id="ARBA00008593"/>
    </source>
</evidence>
<dbReference type="PANTHER" id="PTHR23092:SF15">
    <property type="entry name" value="INACTIVE NON-CANONICAL POLY(A) RNA POLYMERASE PROTEIN TRF4-2-RELATED"/>
    <property type="match status" value="1"/>
</dbReference>
<comment type="cofactor">
    <cofactor evidence="1">
        <name>Mn(2+)</name>
        <dbReference type="ChEBI" id="CHEBI:29035"/>
    </cofactor>
</comment>
<dbReference type="GO" id="GO:0005730">
    <property type="term" value="C:nucleolus"/>
    <property type="evidence" value="ECO:0007669"/>
    <property type="project" value="TreeGrafter"/>
</dbReference>
<dbReference type="EMBL" id="MTYJ01000211">
    <property type="protein sequence ID" value="OWA51000.1"/>
    <property type="molecule type" value="Genomic_DNA"/>
</dbReference>
<dbReference type="GO" id="GO:1990817">
    <property type="term" value="F:poly(A) RNA polymerase activity"/>
    <property type="evidence" value="ECO:0007669"/>
    <property type="project" value="UniProtKB-EC"/>
</dbReference>
<dbReference type="GO" id="GO:0003729">
    <property type="term" value="F:mRNA binding"/>
    <property type="evidence" value="ECO:0007669"/>
    <property type="project" value="TreeGrafter"/>
</dbReference>
<evidence type="ECO:0000259" key="8">
    <source>
        <dbReference type="Pfam" id="PF03828"/>
    </source>
</evidence>
<organism evidence="10 11">
    <name type="scientific">Hypsibius exemplaris</name>
    <name type="common">Freshwater tardigrade</name>
    <dbReference type="NCBI Taxonomy" id="2072580"/>
    <lineage>
        <taxon>Eukaryota</taxon>
        <taxon>Metazoa</taxon>
        <taxon>Ecdysozoa</taxon>
        <taxon>Tardigrada</taxon>
        <taxon>Eutardigrada</taxon>
        <taxon>Parachela</taxon>
        <taxon>Hypsibioidea</taxon>
        <taxon>Hypsibiidae</taxon>
        <taxon>Hypsibius</taxon>
    </lineage>
</organism>
<dbReference type="GO" id="GO:0043634">
    <property type="term" value="P:polyadenylation-dependent ncRNA catabolic process"/>
    <property type="evidence" value="ECO:0007669"/>
    <property type="project" value="TreeGrafter"/>
</dbReference>
<gene>
    <name evidence="10" type="ORF">BV898_15500</name>
</gene>
<feature type="compositionally biased region" description="Polar residues" evidence="7">
    <location>
        <begin position="1"/>
        <end position="18"/>
    </location>
</feature>
<dbReference type="Gene3D" id="1.10.1410.10">
    <property type="match status" value="1"/>
</dbReference>
<dbReference type="AlphaFoldDB" id="A0A9X6NB75"/>
<name>A0A9X6NB75_HYPEX</name>
<dbReference type="PANTHER" id="PTHR23092">
    <property type="entry name" value="POLY(A) RNA POLYMERASE"/>
    <property type="match status" value="1"/>
</dbReference>
<dbReference type="GO" id="GO:0031123">
    <property type="term" value="P:RNA 3'-end processing"/>
    <property type="evidence" value="ECO:0007669"/>
    <property type="project" value="TreeGrafter"/>
</dbReference>
<evidence type="ECO:0000256" key="3">
    <source>
        <dbReference type="ARBA" id="ARBA00012388"/>
    </source>
</evidence>
<evidence type="ECO:0000256" key="6">
    <source>
        <dbReference type="ARBA" id="ARBA00022842"/>
    </source>
</evidence>
<dbReference type="OrthoDB" id="273917at2759"/>
<keyword evidence="4" id="KW-0808">Transferase</keyword>
<protein>
    <recommendedName>
        <fullName evidence="3">polynucleotide adenylyltransferase</fullName>
        <ecNumber evidence="3">2.7.7.19</ecNumber>
    </recommendedName>
</protein>
<keyword evidence="11" id="KW-1185">Reference proteome</keyword>
<dbReference type="FunFam" id="3.30.460.10:FF:000006">
    <property type="entry name" value="non-canonical poly(A) RNA polymerase PAPD5"/>
    <property type="match status" value="1"/>
</dbReference>
<dbReference type="GO" id="GO:0046872">
    <property type="term" value="F:metal ion binding"/>
    <property type="evidence" value="ECO:0007669"/>
    <property type="project" value="UniProtKB-KW"/>
</dbReference>
<feature type="domain" description="Poly(A) RNA polymerase mitochondrial-like central palm" evidence="9">
    <location>
        <begin position="60"/>
        <end position="188"/>
    </location>
</feature>
<sequence length="368" mass="41905">MPPQRTILTPSRAQSSYHQAPPKQRSNAKESSPSTSSRVANSWTPWKAPSKRFSHGSVGLHEEIEDFYAWIVGTPAEARMRQHVVDEISALIKRLYPAAKVDTFGSFKTGLYLPNSDLDLIVFGKWQQLPFVSLQEELIKTRICTREGVKILDKTTVPILKITHEYTGLKVDVSFNMVNGINTATYLNNFASNYPCMPKLFLLLKQYLYQRDLNEVFTGGISSYALAVMLINFLQQHPRMHANDGTHLNLGVLLLEFLDLYGTHFNYNTTTIRCQGRGSYITKEQMRLMMQNGQRPGLLSIEDPVQPGHDICQSMFGAMEVKQAFEYGFRVLNHAIMDPSAKHNGILDRLIKVAKVDIEFREWVNKEF</sequence>
<dbReference type="SUPFAM" id="SSF81631">
    <property type="entry name" value="PAP/OAS1 substrate-binding domain"/>
    <property type="match status" value="1"/>
</dbReference>
<comment type="similarity">
    <text evidence="2">Belongs to the DNA polymerase type-B-like family.</text>
</comment>
<reference evidence="11" key="1">
    <citation type="submission" date="2017-01" db="EMBL/GenBank/DDBJ databases">
        <title>Comparative genomics of anhydrobiosis in the tardigrade Hypsibius dujardini.</title>
        <authorList>
            <person name="Yoshida Y."/>
            <person name="Koutsovoulos G."/>
            <person name="Laetsch D."/>
            <person name="Stevens L."/>
            <person name="Kumar S."/>
            <person name="Horikawa D."/>
            <person name="Ishino K."/>
            <person name="Komine S."/>
            <person name="Tomita M."/>
            <person name="Blaxter M."/>
            <person name="Arakawa K."/>
        </authorList>
    </citation>
    <scope>NUCLEOTIDE SEQUENCE [LARGE SCALE GENOMIC DNA]</scope>
    <source>
        <strain evidence="11">Z151</strain>
    </source>
</reference>
<dbReference type="InterPro" id="IPR002058">
    <property type="entry name" value="PAP_assoc"/>
</dbReference>
<dbReference type="Pfam" id="PF03828">
    <property type="entry name" value="PAP_assoc"/>
    <property type="match status" value="1"/>
</dbReference>
<feature type="domain" description="PAP-associated" evidence="8">
    <location>
        <begin position="249"/>
        <end position="309"/>
    </location>
</feature>
<evidence type="ECO:0000313" key="10">
    <source>
        <dbReference type="EMBL" id="OWA51000.1"/>
    </source>
</evidence>
<accession>A0A9X6NB75</accession>
<dbReference type="EC" id="2.7.7.19" evidence="3"/>
<dbReference type="Gene3D" id="3.30.460.10">
    <property type="entry name" value="Beta Polymerase, domain 2"/>
    <property type="match status" value="1"/>
</dbReference>
<evidence type="ECO:0000256" key="5">
    <source>
        <dbReference type="ARBA" id="ARBA00022723"/>
    </source>
</evidence>
<dbReference type="GO" id="GO:0031499">
    <property type="term" value="C:TRAMP complex"/>
    <property type="evidence" value="ECO:0007669"/>
    <property type="project" value="TreeGrafter"/>
</dbReference>
<dbReference type="InterPro" id="IPR045862">
    <property type="entry name" value="Trf4-like"/>
</dbReference>
<proteinExistence type="inferred from homology"/>
<dbReference type="InterPro" id="IPR043519">
    <property type="entry name" value="NT_sf"/>
</dbReference>
<dbReference type="Proteomes" id="UP000192578">
    <property type="component" value="Unassembled WGS sequence"/>
</dbReference>
<evidence type="ECO:0000256" key="1">
    <source>
        <dbReference type="ARBA" id="ARBA00001936"/>
    </source>
</evidence>